<dbReference type="PROSITE" id="PS50005">
    <property type="entry name" value="TPR"/>
    <property type="match status" value="1"/>
</dbReference>
<keyword evidence="4" id="KW-1185">Reference proteome</keyword>
<keyword evidence="2" id="KW-0812">Transmembrane</keyword>
<evidence type="ECO:0000256" key="2">
    <source>
        <dbReference type="SAM" id="Phobius"/>
    </source>
</evidence>
<proteinExistence type="predicted"/>
<dbReference type="InterPro" id="IPR011990">
    <property type="entry name" value="TPR-like_helical_dom_sf"/>
</dbReference>
<dbReference type="AlphaFoldDB" id="A0A840VEM0"/>
<accession>A0A840VEM0</accession>
<dbReference type="Gene3D" id="1.25.40.10">
    <property type="entry name" value="Tetratricopeptide repeat domain"/>
    <property type="match status" value="1"/>
</dbReference>
<dbReference type="SMART" id="SM00028">
    <property type="entry name" value="TPR"/>
    <property type="match status" value="2"/>
</dbReference>
<gene>
    <name evidence="3" type="ORF">HNR46_001507</name>
</gene>
<evidence type="ECO:0000313" key="3">
    <source>
        <dbReference type="EMBL" id="MBB5351271.1"/>
    </source>
</evidence>
<evidence type="ECO:0008006" key="5">
    <source>
        <dbReference type="Google" id="ProtNLM"/>
    </source>
</evidence>
<reference evidence="3 4" key="1">
    <citation type="submission" date="2020-08" db="EMBL/GenBank/DDBJ databases">
        <title>Genomic Encyclopedia of Type Strains, Phase IV (KMG-IV): sequencing the most valuable type-strain genomes for metagenomic binning, comparative biology and taxonomic classification.</title>
        <authorList>
            <person name="Goeker M."/>
        </authorList>
    </citation>
    <scope>NUCLEOTIDE SEQUENCE [LARGE SCALE GENOMIC DNA]</scope>
    <source>
        <strain evidence="3 4">YC6886</strain>
    </source>
</reference>
<dbReference type="Pfam" id="PF14559">
    <property type="entry name" value="TPR_19"/>
    <property type="match status" value="1"/>
</dbReference>
<dbReference type="InterPro" id="IPR019734">
    <property type="entry name" value="TPR_rpt"/>
</dbReference>
<feature type="transmembrane region" description="Helical" evidence="2">
    <location>
        <begin position="154"/>
        <end position="174"/>
    </location>
</feature>
<feature type="transmembrane region" description="Helical" evidence="2">
    <location>
        <begin position="126"/>
        <end position="147"/>
    </location>
</feature>
<keyword evidence="2" id="KW-1133">Transmembrane helix</keyword>
<keyword evidence="2" id="KW-0472">Membrane</keyword>
<evidence type="ECO:0000313" key="4">
    <source>
        <dbReference type="Proteomes" id="UP000557717"/>
    </source>
</evidence>
<dbReference type="Proteomes" id="UP000557717">
    <property type="component" value="Unassembled WGS sequence"/>
</dbReference>
<comment type="caution">
    <text evidence="3">The sequence shown here is derived from an EMBL/GenBank/DDBJ whole genome shotgun (WGS) entry which is preliminary data.</text>
</comment>
<feature type="repeat" description="TPR" evidence="1">
    <location>
        <begin position="56"/>
        <end position="89"/>
    </location>
</feature>
<sequence>MKGKFWRVVVGLGMLFGASVRADEGFERALVDYHSGRFEEAAEGFEKVLERDGPRVSVLQNLGSAYHQLGQEGRAILALERALLLAPRDPDLQANLKRIRDEAAVFTVEKSDRWSSWRSRLSWRKWSQLAVLGAVMMPMGVLLGWAWSRKPGRWIALPVGVLGGLVAVGSSWMLRGWDEVTTRAVVIGGPATMRISPFETAQEKGSLPAGREVRLGEQKGDWFWVTVDGTASQGWLAKDSIEPVVPRRE</sequence>
<protein>
    <recommendedName>
        <fullName evidence="5">Tetratricopeptide repeat protein</fullName>
    </recommendedName>
</protein>
<dbReference type="RefSeq" id="WP_184017299.1">
    <property type="nucleotide sequence ID" value="NZ_JACHFD010000006.1"/>
</dbReference>
<keyword evidence="1" id="KW-0802">TPR repeat</keyword>
<evidence type="ECO:0000256" key="1">
    <source>
        <dbReference type="PROSITE-ProRule" id="PRU00339"/>
    </source>
</evidence>
<dbReference type="SUPFAM" id="SSF48452">
    <property type="entry name" value="TPR-like"/>
    <property type="match status" value="1"/>
</dbReference>
<dbReference type="EMBL" id="JACHFD010000006">
    <property type="protein sequence ID" value="MBB5351271.1"/>
    <property type="molecule type" value="Genomic_DNA"/>
</dbReference>
<organism evidence="3 4">
    <name type="scientific">Haloferula luteola</name>
    <dbReference type="NCBI Taxonomy" id="595692"/>
    <lineage>
        <taxon>Bacteria</taxon>
        <taxon>Pseudomonadati</taxon>
        <taxon>Verrucomicrobiota</taxon>
        <taxon>Verrucomicrobiia</taxon>
        <taxon>Verrucomicrobiales</taxon>
        <taxon>Verrucomicrobiaceae</taxon>
        <taxon>Haloferula</taxon>
    </lineage>
</organism>
<name>A0A840VEM0_9BACT</name>